<reference evidence="12" key="1">
    <citation type="submission" date="2025-08" db="UniProtKB">
        <authorList>
            <consortium name="RefSeq"/>
        </authorList>
    </citation>
    <scope>IDENTIFICATION</scope>
    <source>
        <tissue evidence="12">Leaves</tissue>
    </source>
</reference>
<evidence type="ECO:0000256" key="8">
    <source>
        <dbReference type="ARBA" id="ARBA00023136"/>
    </source>
</evidence>
<dbReference type="GO" id="GO:0003333">
    <property type="term" value="P:amino acid transmembrane transport"/>
    <property type="evidence" value="ECO:0000318"/>
    <property type="project" value="GO_Central"/>
</dbReference>
<dbReference type="GO" id="GO:0015293">
    <property type="term" value="F:symporter activity"/>
    <property type="evidence" value="ECO:0007669"/>
    <property type="project" value="UniProtKB-KW"/>
</dbReference>
<dbReference type="AlphaFoldDB" id="A0A2I4EWG6"/>
<dbReference type="KEGG" id="jre:108993316"/>
<comment type="subcellular location">
    <subcellularLocation>
        <location evidence="1">Endomembrane system</location>
        <topology evidence="1">Multi-pass membrane protein</topology>
    </subcellularLocation>
</comment>
<dbReference type="RefSeq" id="XP_018823740.1">
    <property type="nucleotide sequence ID" value="XM_018968195.2"/>
</dbReference>
<evidence type="ECO:0000256" key="5">
    <source>
        <dbReference type="ARBA" id="ARBA00022847"/>
    </source>
</evidence>
<evidence type="ECO:0000256" key="3">
    <source>
        <dbReference type="ARBA" id="ARBA00022448"/>
    </source>
</evidence>
<protein>
    <submittedName>
        <fullName evidence="12">Lysine histidine transporter-like 8 isoform X1</fullName>
    </submittedName>
</protein>
<evidence type="ECO:0000256" key="6">
    <source>
        <dbReference type="ARBA" id="ARBA00022970"/>
    </source>
</evidence>
<keyword evidence="9" id="KW-0927">Auxin signaling pathway</keyword>
<keyword evidence="4" id="KW-0812">Transmembrane</keyword>
<keyword evidence="3" id="KW-0813">Transport</keyword>
<evidence type="ECO:0000256" key="9">
    <source>
        <dbReference type="ARBA" id="ARBA00023294"/>
    </source>
</evidence>
<dbReference type="Gramene" id="Jr13_09790_p1">
    <property type="protein sequence ID" value="cds.Jr13_09790_p1"/>
    <property type="gene ID" value="Jr13_09790"/>
</dbReference>
<evidence type="ECO:0000256" key="4">
    <source>
        <dbReference type="ARBA" id="ARBA00022692"/>
    </source>
</evidence>
<evidence type="ECO:0000313" key="11">
    <source>
        <dbReference type="Proteomes" id="UP000235220"/>
    </source>
</evidence>
<dbReference type="PANTHER" id="PTHR48017">
    <property type="entry name" value="OS05G0424000 PROTEIN-RELATED"/>
    <property type="match status" value="1"/>
</dbReference>
<keyword evidence="6" id="KW-0029">Amino-acid transport</keyword>
<keyword evidence="5" id="KW-0769">Symport</keyword>
<accession>A0A2I4EWG6</accession>
<keyword evidence="7" id="KW-1133">Transmembrane helix</keyword>
<evidence type="ECO:0000313" key="12">
    <source>
        <dbReference type="RefSeq" id="XP_018823740.1"/>
    </source>
</evidence>
<evidence type="ECO:0000256" key="2">
    <source>
        <dbReference type="ARBA" id="ARBA00005590"/>
    </source>
</evidence>
<dbReference type="Pfam" id="PF01490">
    <property type="entry name" value="Aa_trans"/>
    <property type="match status" value="1"/>
</dbReference>
<organism evidence="11 12">
    <name type="scientific">Juglans regia</name>
    <name type="common">English walnut</name>
    <dbReference type="NCBI Taxonomy" id="51240"/>
    <lineage>
        <taxon>Eukaryota</taxon>
        <taxon>Viridiplantae</taxon>
        <taxon>Streptophyta</taxon>
        <taxon>Embryophyta</taxon>
        <taxon>Tracheophyta</taxon>
        <taxon>Spermatophyta</taxon>
        <taxon>Magnoliopsida</taxon>
        <taxon>eudicotyledons</taxon>
        <taxon>Gunneridae</taxon>
        <taxon>Pentapetalae</taxon>
        <taxon>rosids</taxon>
        <taxon>fabids</taxon>
        <taxon>Fagales</taxon>
        <taxon>Juglandaceae</taxon>
        <taxon>Juglans</taxon>
    </lineage>
</organism>
<dbReference type="OrthoDB" id="40134at2759"/>
<sequence>MGELVLEANYNYGPADIVPIHPSNGTKSLEDHLVLQVITSNINITNSLVSREISRTGSKDWQGYEQNEQEAWLPITESRNGNTFSVTFHLLCSGFGMQALLLPVAFGTLGWAWGVTCWLLAYVWQLYTICLLVRLHQPLPGSVRYSRYLQLAIAAFGAKLGKLLAIFPTMYLSGGTCAMLIITGGGTLKLLFKTMCNGEATCLAKSLSGAEWFLVFTCMAILIAQLPNLNSLTGLSLIGAITAVLYSTMIWVLSIHKGKPSGVSYSPPEIANSDMSKISNILNALGIIALAFRGHNLVLEIQGTLPSSPKHSSHKPMCKGVAVSYLIIAMCQLPLAIAGFWVYGNKVPYNGGLLTAFSQVHGPNTSKYTMGFIYILFLANCLCTFQVYAMPVFDNLEARYTSKKKQRCPRWVRIGIRLFFGGLIFFVAVAFPFLGSLAPLIGGITLPLTLAYPCFMWLSMKKPRPNGFVWCLNLGLGCFGVVFSVLLAVAAAWTLADKGLTANFLKP</sequence>
<dbReference type="GO" id="GO:0015171">
    <property type="term" value="F:amino acid transmembrane transporter activity"/>
    <property type="evidence" value="ECO:0000318"/>
    <property type="project" value="GO_Central"/>
</dbReference>
<dbReference type="GO" id="GO:0012505">
    <property type="term" value="C:endomembrane system"/>
    <property type="evidence" value="ECO:0007669"/>
    <property type="project" value="UniProtKB-SubCell"/>
</dbReference>
<gene>
    <name evidence="12" type="primary">LOC108993316</name>
</gene>
<dbReference type="GO" id="GO:0009734">
    <property type="term" value="P:auxin-activated signaling pathway"/>
    <property type="evidence" value="ECO:0007669"/>
    <property type="project" value="UniProtKB-KW"/>
</dbReference>
<evidence type="ECO:0000256" key="10">
    <source>
        <dbReference type="ARBA" id="ARBA00045588"/>
    </source>
</evidence>
<evidence type="ECO:0000256" key="1">
    <source>
        <dbReference type="ARBA" id="ARBA00004127"/>
    </source>
</evidence>
<name>A0A2I4EWG6_JUGRE</name>
<dbReference type="GO" id="GO:0016020">
    <property type="term" value="C:membrane"/>
    <property type="evidence" value="ECO:0000318"/>
    <property type="project" value="GO_Central"/>
</dbReference>
<dbReference type="STRING" id="51240.A0A2I4EWG6"/>
<keyword evidence="11" id="KW-1185">Reference proteome</keyword>
<dbReference type="GeneID" id="108993316"/>
<dbReference type="Proteomes" id="UP000235220">
    <property type="component" value="Chromosome 13"/>
</dbReference>
<keyword evidence="8" id="KW-0472">Membrane</keyword>
<comment type="function">
    <text evidence="10">Carrier protein involved in proton-driven auxin influx. Mediates the formation of auxin gradient from developing leaves (site of auxin biosynthesis) to tips by contributing to the loading of auxin in vascular tissues and facilitating acropetal (base to tip) auxin transport within inner tissues of the root apex, and basipetal (tip to base) auxin transport within outer tissues of the root apex. May be involved in lateral roots and nodules formation.</text>
</comment>
<proteinExistence type="inferred from homology"/>
<dbReference type="InterPro" id="IPR013057">
    <property type="entry name" value="AA_transpt_TM"/>
</dbReference>
<evidence type="ECO:0000256" key="7">
    <source>
        <dbReference type="ARBA" id="ARBA00022989"/>
    </source>
</evidence>
<comment type="similarity">
    <text evidence="2">Belongs to the amino acid/polyamine transporter 2 family. Amino acid/auxin permease (AAAP) (TC 2.A.18.1) subfamily.</text>
</comment>